<evidence type="ECO:0000313" key="2">
    <source>
        <dbReference type="EMBL" id="KAK9091104.1"/>
    </source>
</evidence>
<evidence type="ECO:0000313" key="3">
    <source>
        <dbReference type="Proteomes" id="UP001417504"/>
    </source>
</evidence>
<feature type="signal peptide" evidence="1">
    <location>
        <begin position="1"/>
        <end position="16"/>
    </location>
</feature>
<evidence type="ECO:0008006" key="4">
    <source>
        <dbReference type="Google" id="ProtNLM"/>
    </source>
</evidence>
<dbReference type="AlphaFoldDB" id="A0AAP0ELS2"/>
<proteinExistence type="predicted"/>
<evidence type="ECO:0000256" key="1">
    <source>
        <dbReference type="SAM" id="SignalP"/>
    </source>
</evidence>
<protein>
    <recommendedName>
        <fullName evidence="4">Secreted protein</fullName>
    </recommendedName>
</protein>
<feature type="chain" id="PRO_5042970956" description="Secreted protein" evidence="1">
    <location>
        <begin position="17"/>
        <end position="91"/>
    </location>
</feature>
<comment type="caution">
    <text evidence="2">The sequence shown here is derived from an EMBL/GenBank/DDBJ whole genome shotgun (WGS) entry which is preliminary data.</text>
</comment>
<dbReference type="EMBL" id="JBBNAE010000010">
    <property type="protein sequence ID" value="KAK9091104.1"/>
    <property type="molecule type" value="Genomic_DNA"/>
</dbReference>
<gene>
    <name evidence="2" type="ORF">Sjap_024281</name>
</gene>
<keyword evidence="1" id="KW-0732">Signal</keyword>
<organism evidence="2 3">
    <name type="scientific">Stephania japonica</name>
    <dbReference type="NCBI Taxonomy" id="461633"/>
    <lineage>
        <taxon>Eukaryota</taxon>
        <taxon>Viridiplantae</taxon>
        <taxon>Streptophyta</taxon>
        <taxon>Embryophyta</taxon>
        <taxon>Tracheophyta</taxon>
        <taxon>Spermatophyta</taxon>
        <taxon>Magnoliopsida</taxon>
        <taxon>Ranunculales</taxon>
        <taxon>Menispermaceae</taxon>
        <taxon>Menispermoideae</taxon>
        <taxon>Cissampelideae</taxon>
        <taxon>Stephania</taxon>
    </lineage>
</organism>
<name>A0AAP0ELS2_9MAGN</name>
<reference evidence="2 3" key="1">
    <citation type="submission" date="2024-01" db="EMBL/GenBank/DDBJ databases">
        <title>Genome assemblies of Stephania.</title>
        <authorList>
            <person name="Yang L."/>
        </authorList>
    </citation>
    <scope>NUCLEOTIDE SEQUENCE [LARGE SCALE GENOMIC DNA]</scope>
    <source>
        <strain evidence="2">QJT</strain>
        <tissue evidence="2">Leaf</tissue>
    </source>
</reference>
<sequence>MQALLFLFFISKLCNGTLLVEKTRAKIVKLSEGQRLVHHLWTFVRFEAIGKGGINLNVKFFSSSFLNFLFFLQCPHAYICIVQTSYSNLSI</sequence>
<accession>A0AAP0ELS2</accession>
<keyword evidence="3" id="KW-1185">Reference proteome</keyword>
<dbReference type="Proteomes" id="UP001417504">
    <property type="component" value="Unassembled WGS sequence"/>
</dbReference>